<dbReference type="InterPro" id="IPR036388">
    <property type="entry name" value="WH-like_DNA-bd_sf"/>
</dbReference>
<dbReference type="AlphaFoldDB" id="A0A4V2UXD5"/>
<dbReference type="SUPFAM" id="SSF53850">
    <property type="entry name" value="Periplasmic binding protein-like II"/>
    <property type="match status" value="1"/>
</dbReference>
<dbReference type="Gene3D" id="3.40.190.290">
    <property type="match status" value="1"/>
</dbReference>
<evidence type="ECO:0000256" key="4">
    <source>
        <dbReference type="ARBA" id="ARBA00023163"/>
    </source>
</evidence>
<dbReference type="CDD" id="cd08415">
    <property type="entry name" value="PBP2_LysR_opines_like"/>
    <property type="match status" value="1"/>
</dbReference>
<evidence type="ECO:0000259" key="5">
    <source>
        <dbReference type="PROSITE" id="PS50931"/>
    </source>
</evidence>
<dbReference type="InterPro" id="IPR000847">
    <property type="entry name" value="LysR_HTH_N"/>
</dbReference>
<evidence type="ECO:0000256" key="3">
    <source>
        <dbReference type="ARBA" id="ARBA00023125"/>
    </source>
</evidence>
<keyword evidence="7" id="KW-1185">Reference proteome</keyword>
<dbReference type="GO" id="GO:0003700">
    <property type="term" value="F:DNA-binding transcription factor activity"/>
    <property type="evidence" value="ECO:0007669"/>
    <property type="project" value="InterPro"/>
</dbReference>
<reference evidence="6 7" key="1">
    <citation type="submission" date="2019-03" db="EMBL/GenBank/DDBJ databases">
        <title>Genomic Encyclopedia of Type Strains, Phase IV (KMG-IV): sequencing the most valuable type-strain genomes for metagenomic binning, comparative biology and taxonomic classification.</title>
        <authorList>
            <person name="Goeker M."/>
        </authorList>
    </citation>
    <scope>NUCLEOTIDE SEQUENCE [LARGE SCALE GENOMIC DNA]</scope>
    <source>
        <strain evidence="6 7">DSM 24591</strain>
    </source>
</reference>
<gene>
    <name evidence="6" type="ORF">EDC26_11655</name>
</gene>
<dbReference type="Gene3D" id="1.10.10.10">
    <property type="entry name" value="Winged helix-like DNA-binding domain superfamily/Winged helix DNA-binding domain"/>
    <property type="match status" value="1"/>
</dbReference>
<dbReference type="OrthoDB" id="8849678at2"/>
<dbReference type="RefSeq" id="WP_132584671.1">
    <property type="nucleotide sequence ID" value="NZ_SMAJ01000016.1"/>
</dbReference>
<dbReference type="GO" id="GO:0010628">
    <property type="term" value="P:positive regulation of gene expression"/>
    <property type="evidence" value="ECO:0007669"/>
    <property type="project" value="TreeGrafter"/>
</dbReference>
<dbReference type="PANTHER" id="PTHR30427">
    <property type="entry name" value="TRANSCRIPTIONAL ACTIVATOR PROTEIN LYSR"/>
    <property type="match status" value="1"/>
</dbReference>
<dbReference type="InterPro" id="IPR036390">
    <property type="entry name" value="WH_DNA-bd_sf"/>
</dbReference>
<name>A0A4V2UXD5_9BURK</name>
<protein>
    <submittedName>
        <fullName evidence="6">LysR family transcriptional regulator</fullName>
    </submittedName>
</protein>
<dbReference type="Proteomes" id="UP000295525">
    <property type="component" value="Unassembled WGS sequence"/>
</dbReference>
<evidence type="ECO:0000256" key="1">
    <source>
        <dbReference type="ARBA" id="ARBA00009437"/>
    </source>
</evidence>
<keyword evidence="2" id="KW-0805">Transcription regulation</keyword>
<evidence type="ECO:0000313" key="7">
    <source>
        <dbReference type="Proteomes" id="UP000295525"/>
    </source>
</evidence>
<dbReference type="GO" id="GO:0043565">
    <property type="term" value="F:sequence-specific DNA binding"/>
    <property type="evidence" value="ECO:0007669"/>
    <property type="project" value="TreeGrafter"/>
</dbReference>
<accession>A0A4V2UXD5</accession>
<dbReference type="Pfam" id="PF00126">
    <property type="entry name" value="HTH_1"/>
    <property type="match status" value="1"/>
</dbReference>
<keyword evidence="3" id="KW-0238">DNA-binding</keyword>
<evidence type="ECO:0000256" key="2">
    <source>
        <dbReference type="ARBA" id="ARBA00023015"/>
    </source>
</evidence>
<proteinExistence type="inferred from homology"/>
<dbReference type="PROSITE" id="PS50931">
    <property type="entry name" value="HTH_LYSR"/>
    <property type="match status" value="1"/>
</dbReference>
<dbReference type="PANTHER" id="PTHR30427:SF1">
    <property type="entry name" value="TRANSCRIPTIONAL ACTIVATOR PROTEIN LYSR"/>
    <property type="match status" value="1"/>
</dbReference>
<sequence>MKFRLIEVFKAMMECGTVTAAAHSLKISQPAMTKQLTQLQNELNLVLFEQRGGRLVPTSEAQALIGSIDRAWRGVIELKEAARDVRDMRRGRLTVVASPSFAQTLMADFVAQFTRESSKITIALHAQTSPRVIDWTADGQADIGISMILAPRPGVHVEALGSLVGVCALPIGHALAANKVIRAEDLHGQPFISLAEIDGARSRVEAVFDRQAIDRDISLTTPQSAVALALVARGAGVAIIDEAAATMADLTRVAIRPFLPTVSFEVYMYHPANKVPSQLNERFVRQFRTWFKGYRATARDTVTPLLSQISASHTDSPRKRRK</sequence>
<keyword evidence="4" id="KW-0804">Transcription</keyword>
<dbReference type="PRINTS" id="PR00039">
    <property type="entry name" value="HTHLYSR"/>
</dbReference>
<comment type="similarity">
    <text evidence="1">Belongs to the LysR transcriptional regulatory family.</text>
</comment>
<dbReference type="Pfam" id="PF03466">
    <property type="entry name" value="LysR_substrate"/>
    <property type="match status" value="1"/>
</dbReference>
<comment type="caution">
    <text evidence="6">The sequence shown here is derived from an EMBL/GenBank/DDBJ whole genome shotgun (WGS) entry which is preliminary data.</text>
</comment>
<dbReference type="InterPro" id="IPR005119">
    <property type="entry name" value="LysR_subst-bd"/>
</dbReference>
<evidence type="ECO:0000313" key="6">
    <source>
        <dbReference type="EMBL" id="TCT03088.1"/>
    </source>
</evidence>
<dbReference type="InterPro" id="IPR037424">
    <property type="entry name" value="NocR_PBP2"/>
</dbReference>
<organism evidence="6 7">
    <name type="scientific">Paralcaligenes ureilyticus</name>
    <dbReference type="NCBI Taxonomy" id="627131"/>
    <lineage>
        <taxon>Bacteria</taxon>
        <taxon>Pseudomonadati</taxon>
        <taxon>Pseudomonadota</taxon>
        <taxon>Betaproteobacteria</taxon>
        <taxon>Burkholderiales</taxon>
        <taxon>Alcaligenaceae</taxon>
        <taxon>Paralcaligenes</taxon>
    </lineage>
</organism>
<dbReference type="EMBL" id="SMAJ01000016">
    <property type="protein sequence ID" value="TCT03088.1"/>
    <property type="molecule type" value="Genomic_DNA"/>
</dbReference>
<dbReference type="SUPFAM" id="SSF46785">
    <property type="entry name" value="Winged helix' DNA-binding domain"/>
    <property type="match status" value="1"/>
</dbReference>
<feature type="domain" description="HTH lysR-type" evidence="5">
    <location>
        <begin position="1"/>
        <end position="58"/>
    </location>
</feature>